<organism evidence="2 3">
    <name type="scientific">Vicia faba</name>
    <name type="common">Broad bean</name>
    <name type="synonym">Faba vulgaris</name>
    <dbReference type="NCBI Taxonomy" id="3906"/>
    <lineage>
        <taxon>Eukaryota</taxon>
        <taxon>Viridiplantae</taxon>
        <taxon>Streptophyta</taxon>
        <taxon>Embryophyta</taxon>
        <taxon>Tracheophyta</taxon>
        <taxon>Spermatophyta</taxon>
        <taxon>Magnoliopsida</taxon>
        <taxon>eudicotyledons</taxon>
        <taxon>Gunneridae</taxon>
        <taxon>Pentapetalae</taxon>
        <taxon>rosids</taxon>
        <taxon>fabids</taxon>
        <taxon>Fabales</taxon>
        <taxon>Fabaceae</taxon>
        <taxon>Papilionoideae</taxon>
        <taxon>50 kb inversion clade</taxon>
        <taxon>NPAAA clade</taxon>
        <taxon>Hologalegina</taxon>
        <taxon>IRL clade</taxon>
        <taxon>Fabeae</taxon>
        <taxon>Vicia</taxon>
    </lineage>
</organism>
<reference evidence="2 3" key="1">
    <citation type="submission" date="2023-01" db="EMBL/GenBank/DDBJ databases">
        <authorList>
            <person name="Kreplak J."/>
        </authorList>
    </citation>
    <scope>NUCLEOTIDE SEQUENCE [LARGE SCALE GENOMIC DNA]</scope>
</reference>
<accession>A0AAV1ARD7</accession>
<evidence type="ECO:0000313" key="2">
    <source>
        <dbReference type="EMBL" id="CAI8612896.1"/>
    </source>
</evidence>
<dbReference type="InterPro" id="IPR056647">
    <property type="entry name" value="DUF7745"/>
</dbReference>
<sequence length="117" mass="13656">MSLARRFTIQVSLVKVPPQLKELVSRVLESSPFTERHSRLLSLVTLNPDEEMLKVLFQFFDPLYHCSTFPDYQLVPTMEEFSLLRGCLSLTRYLSMAWKETLNPKIWLKLCPYSGLT</sequence>
<evidence type="ECO:0000259" key="1">
    <source>
        <dbReference type="Pfam" id="PF24924"/>
    </source>
</evidence>
<dbReference type="Pfam" id="PF24924">
    <property type="entry name" value="DUF7745"/>
    <property type="match status" value="1"/>
</dbReference>
<protein>
    <recommendedName>
        <fullName evidence="1">DUF7745 domain-containing protein</fullName>
    </recommendedName>
</protein>
<name>A0AAV1ARD7_VICFA</name>
<dbReference type="AlphaFoldDB" id="A0AAV1ARD7"/>
<proteinExistence type="predicted"/>
<gene>
    <name evidence="2" type="ORF">VFH_V056320</name>
</gene>
<dbReference type="Proteomes" id="UP001157006">
    <property type="component" value="Chromosome 5"/>
</dbReference>
<dbReference type="PANTHER" id="PTHR48154">
    <property type="entry name" value="PROTEIN, PUTATIVE-RELATED"/>
    <property type="match status" value="1"/>
</dbReference>
<evidence type="ECO:0000313" key="3">
    <source>
        <dbReference type="Proteomes" id="UP001157006"/>
    </source>
</evidence>
<dbReference type="EMBL" id="OX451740">
    <property type="protein sequence ID" value="CAI8612896.1"/>
    <property type="molecule type" value="Genomic_DNA"/>
</dbReference>
<keyword evidence="3" id="KW-1185">Reference proteome</keyword>
<feature type="domain" description="DUF7745" evidence="1">
    <location>
        <begin position="21"/>
        <end position="86"/>
    </location>
</feature>
<dbReference type="PANTHER" id="PTHR48154:SF1">
    <property type="entry name" value="PROTEIN, PUTATIVE-RELATED"/>
    <property type="match status" value="1"/>
</dbReference>